<keyword evidence="1" id="KW-1133">Transmembrane helix</keyword>
<protein>
    <recommendedName>
        <fullName evidence="4">DUF2809 domain-containing protein</fullName>
    </recommendedName>
</protein>
<evidence type="ECO:0000313" key="2">
    <source>
        <dbReference type="EMBL" id="MDG9699974.1"/>
    </source>
</evidence>
<feature type="transmembrane region" description="Helical" evidence="1">
    <location>
        <begin position="12"/>
        <end position="30"/>
    </location>
</feature>
<comment type="caution">
    <text evidence="2">The sequence shown here is derived from an EMBL/GenBank/DDBJ whole genome shotgun (WGS) entry which is preliminary data.</text>
</comment>
<dbReference type="RefSeq" id="WP_279524782.1">
    <property type="nucleotide sequence ID" value="NZ_JARVII010000020.1"/>
</dbReference>
<feature type="transmembrane region" description="Helical" evidence="1">
    <location>
        <begin position="67"/>
        <end position="87"/>
    </location>
</feature>
<keyword evidence="1" id="KW-0812">Transmembrane</keyword>
<organism evidence="2 3">
    <name type="scientific">Ottowia cancrivicina</name>
    <dbReference type="NCBI Taxonomy" id="3040346"/>
    <lineage>
        <taxon>Bacteria</taxon>
        <taxon>Pseudomonadati</taxon>
        <taxon>Pseudomonadota</taxon>
        <taxon>Betaproteobacteria</taxon>
        <taxon>Burkholderiales</taxon>
        <taxon>Comamonadaceae</taxon>
        <taxon>Ottowia</taxon>
    </lineage>
</organism>
<dbReference type="Proteomes" id="UP001237156">
    <property type="component" value="Unassembled WGS sequence"/>
</dbReference>
<evidence type="ECO:0008006" key="4">
    <source>
        <dbReference type="Google" id="ProtNLM"/>
    </source>
</evidence>
<name>A0AAW6RIJ9_9BURK</name>
<evidence type="ECO:0000313" key="3">
    <source>
        <dbReference type="Proteomes" id="UP001237156"/>
    </source>
</evidence>
<accession>A0AAW6RIJ9</accession>
<dbReference type="AlphaFoldDB" id="A0AAW6RIJ9"/>
<evidence type="ECO:0000256" key="1">
    <source>
        <dbReference type="SAM" id="Phobius"/>
    </source>
</evidence>
<keyword evidence="1" id="KW-0472">Membrane</keyword>
<gene>
    <name evidence="2" type="ORF">QB898_09665</name>
</gene>
<sequence length="97" mass="11350">MRQWLNQHGERPVLWLAAAFVLAVVLRRVFFHSETAHWGPQAAFAIDHAYQAVCGFWLWRYAGRHRWLWLALGAAAGLPAVWLFFVLERARRERGHT</sequence>
<reference evidence="2 3" key="1">
    <citation type="submission" date="2023-04" db="EMBL/GenBank/DDBJ databases">
        <title>Ottowia paracancer sp. nov., isolated from human stomach.</title>
        <authorList>
            <person name="Song Y."/>
        </authorList>
    </citation>
    <scope>NUCLEOTIDE SEQUENCE [LARGE SCALE GENOMIC DNA]</scope>
    <source>
        <strain evidence="2 3">10c7w1</strain>
    </source>
</reference>
<proteinExistence type="predicted"/>
<keyword evidence="3" id="KW-1185">Reference proteome</keyword>
<dbReference type="EMBL" id="JARVII010000020">
    <property type="protein sequence ID" value="MDG9699974.1"/>
    <property type="molecule type" value="Genomic_DNA"/>
</dbReference>